<feature type="compositionally biased region" description="Low complexity" evidence="1">
    <location>
        <begin position="163"/>
        <end position="176"/>
    </location>
</feature>
<reference evidence="2 3" key="1">
    <citation type="submission" date="2016-09" db="EMBL/GenBank/DDBJ databases">
        <title>Streptomyces fradiae DSM40063, a candidate organism with high potential of specific P450 cytochromes.</title>
        <authorList>
            <person name="Grumaz C."/>
            <person name="Vainshtein Y."/>
            <person name="Kirstahler P."/>
            <person name="Sohn K."/>
        </authorList>
    </citation>
    <scope>NUCLEOTIDE SEQUENCE [LARGE SCALE GENOMIC DNA]</scope>
    <source>
        <strain evidence="2 3">DSM 40063</strain>
    </source>
</reference>
<gene>
    <name evidence="2" type="ORF">BG846_03695</name>
</gene>
<name>A0A1Y2NTY2_STRFR</name>
<dbReference type="AlphaFoldDB" id="A0A1Y2NTY2"/>
<protein>
    <submittedName>
        <fullName evidence="2">Uncharacterized protein</fullName>
    </submittedName>
</protein>
<feature type="region of interest" description="Disordered" evidence="1">
    <location>
        <begin position="159"/>
        <end position="239"/>
    </location>
</feature>
<sequence>MSACSSDVPVSARNQASARADGVPTAAAGAAWTAGAAGAAAGSAGSGATAAGTGPAAGVTGAGAAGAGAGAAGAGVAGAGAAGAGAGAAGAGVAGAGAAGAAAGPVAVASVAGSSRNAIAGTRLEDMSPKTSSGVPDSSVTVWVTRHASSFQKAISVRTYAASSSGPRTSSRPTDSGMNAEASAVPKTGLAGSMAATVTLSRRPGKSWTPGGFSSRWRGPSIRARVPPSGRLATQEMFR</sequence>
<proteinExistence type="predicted"/>
<evidence type="ECO:0000313" key="3">
    <source>
        <dbReference type="Proteomes" id="UP000194318"/>
    </source>
</evidence>
<organism evidence="2 3">
    <name type="scientific">Streptomyces fradiae ATCC 10745 = DSM 40063</name>
    <dbReference type="NCBI Taxonomy" id="1319510"/>
    <lineage>
        <taxon>Bacteria</taxon>
        <taxon>Bacillati</taxon>
        <taxon>Actinomycetota</taxon>
        <taxon>Actinomycetes</taxon>
        <taxon>Kitasatosporales</taxon>
        <taxon>Streptomycetaceae</taxon>
        <taxon>Streptomyces</taxon>
    </lineage>
</organism>
<evidence type="ECO:0000313" key="2">
    <source>
        <dbReference type="EMBL" id="OSY50681.1"/>
    </source>
</evidence>
<dbReference type="EMBL" id="MIFZ01000275">
    <property type="protein sequence ID" value="OSY50681.1"/>
    <property type="molecule type" value="Genomic_DNA"/>
</dbReference>
<dbReference type="Proteomes" id="UP000194318">
    <property type="component" value="Unassembled WGS sequence"/>
</dbReference>
<accession>A0A1Y2NTY2</accession>
<evidence type="ECO:0000256" key="1">
    <source>
        <dbReference type="SAM" id="MobiDB-lite"/>
    </source>
</evidence>
<comment type="caution">
    <text evidence="2">The sequence shown here is derived from an EMBL/GenBank/DDBJ whole genome shotgun (WGS) entry which is preliminary data.</text>
</comment>